<sequence length="146" mass="14964">MGPGAAGAGCGRRVAAGGDAVSVPAGLAAVQHQQGRQEALVVFQLSEAGDSGVSRGCTLSPQCLAFRDVAPQAPVHFLVIPKRPIPRLSCPPAPSLQLLGHLMVVAAHTAKAEGLEDGYRLGELGGSVYHLHLHVLGGRQMGWPPG</sequence>
<dbReference type="Pfam" id="PF01230">
    <property type="entry name" value="HIT"/>
    <property type="match status" value="1"/>
</dbReference>
<name>A0A8B9BWY7_9AVES</name>
<dbReference type="InterPro" id="IPR036265">
    <property type="entry name" value="HIT-like_sf"/>
</dbReference>
<dbReference type="Proteomes" id="UP000694426">
    <property type="component" value="Unplaced"/>
</dbReference>
<dbReference type="GO" id="GO:0005759">
    <property type="term" value="C:mitochondrial matrix"/>
    <property type="evidence" value="ECO:0007669"/>
    <property type="project" value="Ensembl"/>
</dbReference>
<reference evidence="6" key="2">
    <citation type="submission" date="2025-09" db="UniProtKB">
        <authorList>
            <consortium name="Ensembl"/>
        </authorList>
    </citation>
    <scope>IDENTIFICATION</scope>
</reference>
<protein>
    <submittedName>
        <fullName evidence="6">Histidine triad nucleotide binding protein 2</fullName>
    </submittedName>
</protein>
<gene>
    <name evidence="6" type="primary">HINT2</name>
</gene>
<reference evidence="6" key="1">
    <citation type="submission" date="2025-08" db="UniProtKB">
        <authorList>
            <consortium name="Ensembl"/>
        </authorList>
    </citation>
    <scope>IDENTIFICATION</scope>
</reference>
<evidence type="ECO:0000256" key="2">
    <source>
        <dbReference type="ARBA" id="ARBA00025764"/>
    </source>
</evidence>
<dbReference type="AlphaFoldDB" id="A0A8B9BWY7"/>
<comment type="catalytic activity">
    <reaction evidence="1">
        <text>adenosine 5'-phosphoramidate + H2O = NH4(+) + AMP</text>
        <dbReference type="Rhea" id="RHEA:67916"/>
        <dbReference type="ChEBI" id="CHEBI:15377"/>
        <dbReference type="ChEBI" id="CHEBI:28938"/>
        <dbReference type="ChEBI" id="CHEBI:57890"/>
        <dbReference type="ChEBI" id="CHEBI:456215"/>
    </reaction>
</comment>
<dbReference type="PRINTS" id="PR00332">
    <property type="entry name" value="HISTRIAD"/>
</dbReference>
<evidence type="ECO:0000256" key="4">
    <source>
        <dbReference type="PIRSR" id="PIRSR601310-3"/>
    </source>
</evidence>
<dbReference type="GO" id="GO:0043530">
    <property type="term" value="F:adenosine 5'-monophosphoramidase activity"/>
    <property type="evidence" value="ECO:0007669"/>
    <property type="project" value="Ensembl"/>
</dbReference>
<evidence type="ECO:0000256" key="3">
    <source>
        <dbReference type="PIRSR" id="PIRSR601310-1"/>
    </source>
</evidence>
<dbReference type="PANTHER" id="PTHR23089">
    <property type="entry name" value="HISTIDINE TRIAD HIT PROTEIN"/>
    <property type="match status" value="1"/>
</dbReference>
<evidence type="ECO:0000313" key="6">
    <source>
        <dbReference type="Ensembl" id="ENSABRP00000010855.1"/>
    </source>
</evidence>
<feature type="short sequence motif" description="Histidine triad motif" evidence="4">
    <location>
        <begin position="130"/>
        <end position="134"/>
    </location>
</feature>
<evidence type="ECO:0000256" key="1">
    <source>
        <dbReference type="ARBA" id="ARBA00024472"/>
    </source>
</evidence>
<accession>A0A8B9BWY7</accession>
<dbReference type="Ensembl" id="ENSABRT00000015524.1">
    <property type="protein sequence ID" value="ENSABRP00000010855.1"/>
    <property type="gene ID" value="ENSABRG00000009763.1"/>
</dbReference>
<feature type="active site" description="Tele-AMP-histidine intermediate" evidence="3">
    <location>
        <position position="132"/>
    </location>
</feature>
<dbReference type="GO" id="GO:0016042">
    <property type="term" value="P:lipid catabolic process"/>
    <property type="evidence" value="ECO:0007669"/>
    <property type="project" value="Ensembl"/>
</dbReference>
<proteinExistence type="inferred from homology"/>
<comment type="similarity">
    <text evidence="2">Belongs to the HINT family.</text>
</comment>
<dbReference type="Gene3D" id="3.30.428.10">
    <property type="entry name" value="HIT-like"/>
    <property type="match status" value="1"/>
</dbReference>
<keyword evidence="7" id="KW-1185">Reference proteome</keyword>
<dbReference type="SUPFAM" id="SSF54197">
    <property type="entry name" value="HIT-like"/>
    <property type="match status" value="1"/>
</dbReference>
<dbReference type="GeneTree" id="ENSGT00940000157905"/>
<evidence type="ECO:0000259" key="5">
    <source>
        <dbReference type="Pfam" id="PF01230"/>
    </source>
</evidence>
<evidence type="ECO:0000313" key="7">
    <source>
        <dbReference type="Proteomes" id="UP000694426"/>
    </source>
</evidence>
<dbReference type="InterPro" id="IPR011146">
    <property type="entry name" value="HIT-like"/>
</dbReference>
<dbReference type="InterPro" id="IPR001310">
    <property type="entry name" value="Histidine_triad_HIT"/>
</dbReference>
<feature type="domain" description="HIT" evidence="5">
    <location>
        <begin position="61"/>
        <end position="140"/>
    </location>
</feature>
<organism evidence="6 7">
    <name type="scientific">Anser brachyrhynchus</name>
    <name type="common">Pink-footed goose</name>
    <dbReference type="NCBI Taxonomy" id="132585"/>
    <lineage>
        <taxon>Eukaryota</taxon>
        <taxon>Metazoa</taxon>
        <taxon>Chordata</taxon>
        <taxon>Craniata</taxon>
        <taxon>Vertebrata</taxon>
        <taxon>Euteleostomi</taxon>
        <taxon>Archelosauria</taxon>
        <taxon>Archosauria</taxon>
        <taxon>Dinosauria</taxon>
        <taxon>Saurischia</taxon>
        <taxon>Theropoda</taxon>
        <taxon>Coelurosauria</taxon>
        <taxon>Aves</taxon>
        <taxon>Neognathae</taxon>
        <taxon>Galloanserae</taxon>
        <taxon>Anseriformes</taxon>
        <taxon>Anatidae</taxon>
        <taxon>Anserinae</taxon>
        <taxon>Anser</taxon>
    </lineage>
</organism>